<keyword evidence="2" id="KW-0560">Oxidoreductase</keyword>
<dbReference type="GO" id="GO:0016491">
    <property type="term" value="F:oxidoreductase activity"/>
    <property type="evidence" value="ECO:0007669"/>
    <property type="project" value="UniProtKB-KW"/>
</dbReference>
<dbReference type="InterPro" id="IPR036291">
    <property type="entry name" value="NAD(P)-bd_dom_sf"/>
</dbReference>
<dbReference type="InterPro" id="IPR051911">
    <property type="entry name" value="SDR_oxidoreductase"/>
</dbReference>
<evidence type="ECO:0000256" key="1">
    <source>
        <dbReference type="ARBA" id="ARBA00006484"/>
    </source>
</evidence>
<organism evidence="5 6">
    <name type="scientific">Nitrospirillum amazonense</name>
    <dbReference type="NCBI Taxonomy" id="28077"/>
    <lineage>
        <taxon>Bacteria</taxon>
        <taxon>Pseudomonadati</taxon>
        <taxon>Pseudomonadota</taxon>
        <taxon>Alphaproteobacteria</taxon>
        <taxon>Rhodospirillales</taxon>
        <taxon>Azospirillaceae</taxon>
        <taxon>Nitrospirillum</taxon>
    </lineage>
</organism>
<gene>
    <name evidence="5" type="ORF">FBZ89_10490</name>
</gene>
<dbReference type="CDD" id="cd05374">
    <property type="entry name" value="17beta-HSD-like_SDR_c"/>
    <property type="match status" value="1"/>
</dbReference>
<comment type="similarity">
    <text evidence="1 3">Belongs to the short-chain dehydrogenases/reductases (SDR) family.</text>
</comment>
<evidence type="ECO:0000256" key="2">
    <source>
        <dbReference type="ARBA" id="ARBA00023002"/>
    </source>
</evidence>
<evidence type="ECO:0000313" key="5">
    <source>
        <dbReference type="EMBL" id="TWB21842.1"/>
    </source>
</evidence>
<dbReference type="SUPFAM" id="SSF51735">
    <property type="entry name" value="NAD(P)-binding Rossmann-fold domains"/>
    <property type="match status" value="1"/>
</dbReference>
<dbReference type="OrthoDB" id="8477999at2"/>
<dbReference type="Gene3D" id="3.40.50.720">
    <property type="entry name" value="NAD(P)-binding Rossmann-like Domain"/>
    <property type="match status" value="1"/>
</dbReference>
<dbReference type="AlphaFoldDB" id="A0A560FJQ3"/>
<evidence type="ECO:0000256" key="3">
    <source>
        <dbReference type="RuleBase" id="RU000363"/>
    </source>
</evidence>
<dbReference type="PRINTS" id="PR00081">
    <property type="entry name" value="GDHRDH"/>
</dbReference>
<feature type="domain" description="Ketoreductase" evidence="4">
    <location>
        <begin position="17"/>
        <end position="193"/>
    </location>
</feature>
<dbReference type="PROSITE" id="PS00061">
    <property type="entry name" value="ADH_SHORT"/>
    <property type="match status" value="1"/>
</dbReference>
<accession>A0A560FJQ3</accession>
<dbReference type="InterPro" id="IPR057326">
    <property type="entry name" value="KR_dom"/>
</dbReference>
<evidence type="ECO:0000259" key="4">
    <source>
        <dbReference type="SMART" id="SM00822"/>
    </source>
</evidence>
<evidence type="ECO:0000313" key="6">
    <source>
        <dbReference type="Proteomes" id="UP000319859"/>
    </source>
</evidence>
<protein>
    <submittedName>
        <fullName evidence="5">Short-subunit dehydrogenase</fullName>
    </submittedName>
</protein>
<comment type="caution">
    <text evidence="5">The sequence shown here is derived from an EMBL/GenBank/DDBJ whole genome shotgun (WGS) entry which is preliminary data.</text>
</comment>
<dbReference type="RefSeq" id="WP_145749496.1">
    <property type="nucleotide sequence ID" value="NZ_VITN01000004.1"/>
</dbReference>
<dbReference type="PANTHER" id="PTHR43976:SF16">
    <property type="entry name" value="SHORT-CHAIN DEHYDROGENASE_REDUCTASE FAMILY PROTEIN"/>
    <property type="match status" value="1"/>
</dbReference>
<dbReference type="InterPro" id="IPR002347">
    <property type="entry name" value="SDR_fam"/>
</dbReference>
<dbReference type="Pfam" id="PF00106">
    <property type="entry name" value="adh_short"/>
    <property type="match status" value="1"/>
</dbReference>
<reference evidence="5 6" key="1">
    <citation type="submission" date="2019-06" db="EMBL/GenBank/DDBJ databases">
        <title>Genomic Encyclopedia of Type Strains, Phase IV (KMG-V): Genome sequencing to study the core and pangenomes of soil and plant-associated prokaryotes.</title>
        <authorList>
            <person name="Whitman W."/>
        </authorList>
    </citation>
    <scope>NUCLEOTIDE SEQUENCE [LARGE SCALE GENOMIC DNA]</scope>
    <source>
        <strain evidence="5 6">BR 11880</strain>
    </source>
</reference>
<dbReference type="InterPro" id="IPR020904">
    <property type="entry name" value="Sc_DH/Rdtase_CS"/>
</dbReference>
<dbReference type="PANTHER" id="PTHR43976">
    <property type="entry name" value="SHORT CHAIN DEHYDROGENASE"/>
    <property type="match status" value="1"/>
</dbReference>
<dbReference type="Proteomes" id="UP000319859">
    <property type="component" value="Unassembled WGS sequence"/>
</dbReference>
<dbReference type="NCBIfam" id="NF004824">
    <property type="entry name" value="PRK06180.1"/>
    <property type="match status" value="1"/>
</dbReference>
<dbReference type="PRINTS" id="PR00080">
    <property type="entry name" value="SDRFAMILY"/>
</dbReference>
<dbReference type="EMBL" id="VITN01000004">
    <property type="protein sequence ID" value="TWB21842.1"/>
    <property type="molecule type" value="Genomic_DNA"/>
</dbReference>
<proteinExistence type="inferred from homology"/>
<dbReference type="SMART" id="SM00822">
    <property type="entry name" value="PKS_KR"/>
    <property type="match status" value="1"/>
</dbReference>
<name>A0A560FJQ3_9PROT</name>
<sequence length="292" mass="31454">MADTRTPALETPAVETPVWLITGCSTGFGRILAQRVLERGWRVVVTARDAAQVIDIVATADDRAMPAALDVTRYDQIDAVVAAAQERFGRIDVLVNNAGYGYQSAIEEGVEAEIRAQFDTNVFGLFAMTRAVLPLMRAQGSGHILNITSVAGLVGYPGSGYYAASKHAVEGWSDSLRAEVEPLGIGVTCVEPGPFRTDWAGRSLRQTASRIPDYADTAAKRLAATKDISGNQAGDPVRASDIMIEITQQPIPPRHVVLGAWGQDAVVTRLRQRLAEIEGQRERALSADFPNP</sequence>